<evidence type="ECO:0000256" key="3">
    <source>
        <dbReference type="ARBA" id="ARBA00022679"/>
    </source>
</evidence>
<dbReference type="Gene3D" id="3.40.630.30">
    <property type="match status" value="1"/>
</dbReference>
<keyword evidence="3 6" id="KW-0808">Transferase</keyword>
<protein>
    <submittedName>
        <fullName evidence="6">Ribosomal-protein-alanine N-acetyltransferase</fullName>
    </submittedName>
</protein>
<gene>
    <name evidence="6" type="primary">rimI</name>
    <name evidence="6" type="ORF">EAF64_16175</name>
</gene>
<evidence type="ECO:0000256" key="1">
    <source>
        <dbReference type="ARBA" id="ARBA00005395"/>
    </source>
</evidence>
<comment type="similarity">
    <text evidence="1">Belongs to the acetyltransferase family. RimI subfamily.</text>
</comment>
<comment type="caution">
    <text evidence="6">The sequence shown here is derived from an EMBL/GenBank/DDBJ whole genome shotgun (WGS) entry which is preliminary data.</text>
</comment>
<evidence type="ECO:0000259" key="5">
    <source>
        <dbReference type="PROSITE" id="PS51186"/>
    </source>
</evidence>
<dbReference type="NCBIfam" id="TIGR01575">
    <property type="entry name" value="rimI"/>
    <property type="match status" value="1"/>
</dbReference>
<dbReference type="GO" id="GO:0008080">
    <property type="term" value="F:N-acetyltransferase activity"/>
    <property type="evidence" value="ECO:0007669"/>
    <property type="project" value="InterPro"/>
</dbReference>
<accession>A0A498KS22</accession>
<evidence type="ECO:0000256" key="4">
    <source>
        <dbReference type="ARBA" id="ARBA00023315"/>
    </source>
</evidence>
<dbReference type="InterPro" id="IPR000182">
    <property type="entry name" value="GNAT_dom"/>
</dbReference>
<dbReference type="Proteomes" id="UP000289691">
    <property type="component" value="Unassembled WGS sequence"/>
</dbReference>
<dbReference type="InterPro" id="IPR016181">
    <property type="entry name" value="Acyl_CoA_acyltransferase"/>
</dbReference>
<name>A0A498KS22_9EURY</name>
<organism evidence="6 7">
    <name type="scientific">Halorientalis pallida</name>
    <dbReference type="NCBI Taxonomy" id="2479928"/>
    <lineage>
        <taxon>Archaea</taxon>
        <taxon>Methanobacteriati</taxon>
        <taxon>Methanobacteriota</taxon>
        <taxon>Stenosarchaea group</taxon>
        <taxon>Halobacteria</taxon>
        <taxon>Halobacteriales</taxon>
        <taxon>Haloarculaceae</taxon>
        <taxon>Halorientalis</taxon>
    </lineage>
</organism>
<dbReference type="InterPro" id="IPR006464">
    <property type="entry name" value="AcTrfase_RimI/Ard1"/>
</dbReference>
<sequence>MAVVTTPAPDSDAPPPTVREAVKADLLAVYRIEKASFPQPWPFAAFQRYVGEPAFLVAEVGAGVAGYIVADSVPNHGRPLGHVKDLAVHPDQRGQGVGSTLLQRALGVMRAQNAAEVKLEVRESNETARRLYESFGFEHRRTVPRYYDDGENALVMIADL</sequence>
<dbReference type="SUPFAM" id="SSF55729">
    <property type="entry name" value="Acyl-CoA N-acyltransferases (Nat)"/>
    <property type="match status" value="1"/>
</dbReference>
<proteinExistence type="inferred from homology"/>
<evidence type="ECO:0000313" key="6">
    <source>
        <dbReference type="EMBL" id="RXK47318.1"/>
    </source>
</evidence>
<reference evidence="6 7" key="1">
    <citation type="submission" date="2019-01" db="EMBL/GenBank/DDBJ databases">
        <title>Halorientalis sp. F13-25 a new haloarchaeum isolated from hypersaline water.</title>
        <authorList>
            <person name="Ana D.-V."/>
            <person name="Cristina S.-P."/>
            <person name="Antonio V."/>
        </authorList>
    </citation>
    <scope>NUCLEOTIDE SEQUENCE [LARGE SCALE GENOMIC DNA]</scope>
    <source>
        <strain evidence="6 7">F13-25</strain>
    </source>
</reference>
<keyword evidence="2" id="KW-0963">Cytoplasm</keyword>
<dbReference type="PANTHER" id="PTHR43420">
    <property type="entry name" value="ACETYLTRANSFERASE"/>
    <property type="match status" value="1"/>
</dbReference>
<dbReference type="CDD" id="cd04301">
    <property type="entry name" value="NAT_SF"/>
    <property type="match status" value="1"/>
</dbReference>
<evidence type="ECO:0000256" key="2">
    <source>
        <dbReference type="ARBA" id="ARBA00022490"/>
    </source>
</evidence>
<evidence type="ECO:0000313" key="7">
    <source>
        <dbReference type="Proteomes" id="UP000289691"/>
    </source>
</evidence>
<dbReference type="PROSITE" id="PS51186">
    <property type="entry name" value="GNAT"/>
    <property type="match status" value="1"/>
</dbReference>
<dbReference type="Pfam" id="PF00583">
    <property type="entry name" value="Acetyltransf_1"/>
    <property type="match status" value="1"/>
</dbReference>
<keyword evidence="4" id="KW-0012">Acyltransferase</keyword>
<keyword evidence="7" id="KW-1185">Reference proteome</keyword>
<feature type="domain" description="N-acetyltransferase" evidence="5">
    <location>
        <begin position="16"/>
        <end position="160"/>
    </location>
</feature>
<dbReference type="PANTHER" id="PTHR43420:SF12">
    <property type="entry name" value="N-ACETYLTRANSFERASE DOMAIN-CONTAINING PROTEIN"/>
    <property type="match status" value="1"/>
</dbReference>
<dbReference type="InterPro" id="IPR050680">
    <property type="entry name" value="YpeA/RimI_acetyltransf"/>
</dbReference>
<dbReference type="AlphaFoldDB" id="A0A498KS22"/>
<dbReference type="EMBL" id="RDFA01000006">
    <property type="protein sequence ID" value="RXK47318.1"/>
    <property type="molecule type" value="Genomic_DNA"/>
</dbReference>